<dbReference type="InterPro" id="IPR006665">
    <property type="entry name" value="OmpA-like"/>
</dbReference>
<dbReference type="SUPFAM" id="SSF103088">
    <property type="entry name" value="OmpA-like"/>
    <property type="match status" value="2"/>
</dbReference>
<evidence type="ECO:0000256" key="5">
    <source>
        <dbReference type="SAM" id="MobiDB-lite"/>
    </source>
</evidence>
<dbReference type="InterPro" id="IPR001434">
    <property type="entry name" value="OmcB-like_DUF11"/>
</dbReference>
<feature type="domain" description="OmpA-like" evidence="6">
    <location>
        <begin position="727"/>
        <end position="828"/>
    </location>
</feature>
<dbReference type="InterPro" id="IPR047589">
    <property type="entry name" value="DUF11_rpt"/>
</dbReference>
<dbReference type="PROSITE" id="PS51123">
    <property type="entry name" value="OMPA_2"/>
    <property type="match status" value="1"/>
</dbReference>
<reference evidence="7 8" key="1">
    <citation type="submission" date="2021-08" db="EMBL/GenBank/DDBJ databases">
        <title>Novel members of of the genus Stenotrophomonas from differernt environment.</title>
        <authorList>
            <person name="Deng Y."/>
        </authorList>
    </citation>
    <scope>NUCLEOTIDE SEQUENCE [LARGE SCALE GENOMIC DNA]</scope>
    <source>
        <strain evidence="7 8">CPCC 101365</strain>
    </source>
</reference>
<keyword evidence="8" id="KW-1185">Reference proteome</keyword>
<evidence type="ECO:0000313" key="8">
    <source>
        <dbReference type="Proteomes" id="UP001431235"/>
    </source>
</evidence>
<dbReference type="Gene3D" id="3.30.1330.60">
    <property type="entry name" value="OmpA-like domain"/>
    <property type="match status" value="1"/>
</dbReference>
<dbReference type="Pfam" id="PF24346">
    <property type="entry name" value="DUF7507"/>
    <property type="match status" value="1"/>
</dbReference>
<comment type="subcellular location">
    <subcellularLocation>
        <location evidence="1">Cell outer membrane</location>
    </subcellularLocation>
</comment>
<gene>
    <name evidence="7" type="ORF">K5L01_09510</name>
</gene>
<comment type="caution">
    <text evidence="7">The sequence shown here is derived from an EMBL/GenBank/DDBJ whole genome shotgun (WGS) entry which is preliminary data.</text>
</comment>
<evidence type="ECO:0000259" key="6">
    <source>
        <dbReference type="PROSITE" id="PS51123"/>
    </source>
</evidence>
<evidence type="ECO:0000256" key="4">
    <source>
        <dbReference type="PROSITE-ProRule" id="PRU00473"/>
    </source>
</evidence>
<proteinExistence type="predicted"/>
<evidence type="ECO:0000256" key="1">
    <source>
        <dbReference type="ARBA" id="ARBA00004442"/>
    </source>
</evidence>
<dbReference type="InterPro" id="IPR036737">
    <property type="entry name" value="OmpA-like_sf"/>
</dbReference>
<dbReference type="NCBIfam" id="TIGR01451">
    <property type="entry name" value="B_ant_repeat"/>
    <property type="match status" value="1"/>
</dbReference>
<dbReference type="PANTHER" id="PTHR30329">
    <property type="entry name" value="STATOR ELEMENT OF FLAGELLAR MOTOR COMPLEX"/>
    <property type="match status" value="1"/>
</dbReference>
<feature type="region of interest" description="Disordered" evidence="5">
    <location>
        <begin position="19"/>
        <end position="46"/>
    </location>
</feature>
<keyword evidence="3" id="KW-0998">Cell outer membrane</keyword>
<evidence type="ECO:0000313" key="7">
    <source>
        <dbReference type="EMBL" id="MCL7714880.1"/>
    </source>
</evidence>
<evidence type="ECO:0000256" key="3">
    <source>
        <dbReference type="ARBA" id="ARBA00023237"/>
    </source>
</evidence>
<dbReference type="RefSeq" id="WP_272494166.1">
    <property type="nucleotide sequence ID" value="NZ_JAIKTS010000003.1"/>
</dbReference>
<dbReference type="InterPro" id="IPR006664">
    <property type="entry name" value="OMP_bac"/>
</dbReference>
<name>A0ABT0SHR0_9GAMM</name>
<dbReference type="Proteomes" id="UP001431235">
    <property type="component" value="Unassembled WGS sequence"/>
</dbReference>
<accession>A0ABT0SHR0</accession>
<dbReference type="PRINTS" id="PR01021">
    <property type="entry name" value="OMPADOMAIN"/>
</dbReference>
<dbReference type="EMBL" id="JAIKTS010000003">
    <property type="protein sequence ID" value="MCL7714880.1"/>
    <property type="molecule type" value="Genomic_DNA"/>
</dbReference>
<dbReference type="InterPro" id="IPR050330">
    <property type="entry name" value="Bact_OuterMem_StrucFunc"/>
</dbReference>
<evidence type="ECO:0000256" key="2">
    <source>
        <dbReference type="ARBA" id="ARBA00023136"/>
    </source>
</evidence>
<dbReference type="Pfam" id="PF00691">
    <property type="entry name" value="OmpA"/>
    <property type="match status" value="1"/>
</dbReference>
<sequence>CTASYTVAAADVAAGNVHNSATAQGTPPATPGTPAPPAVTTPPADVDTPVTREIIAVDDPLPPVEGSVGAANAGNAFDNDTLAGQPVAPALITATVTTPATTIDGGPVPVLDPATGVVSVLPDTAAGDYRIAYRICETAAPDNCADALITVTVTAPVIEALDDASDPVHADEGGTTPSVFGNDRLGGKPFPPERITLQPGVPSHPGLAMDPDGTIRIARGVPTGTYQYPYTICEVRNPGNCDSAVATVSVIGEALLRVTKTAGVREARVGDLVRYTLTVENIGNRDLEDGLLVDTPPAGFSYVEGSLTVVEGAPVGAVSGQQPLRIEGLAVRAGAAVRLSYLLRVGAGVRAGSHVNQVQARSITGEPLSNVATAAVALAGDPLLDDSLVFGTVFHDRDGDGWQDSATLTGIRVQGGFAATAYVPGSTTLDRGDGAQPLADASAPLLHGLALGTLDGRQSEADPVQARQLVIRQVLRAPAFTDDFVLTSDQGVTLRMDRDGVTTLEKRGEAAKGLNAAEPTVQRRIAQADNGYVVEYVVGNAGIDERGIPGVRIASVEGLLVETDQFGRYHLAGVSGGAWERGRNLLLKVDPSTLPADARFTTDNPLLRRITPGVPVRFDWGVSVPEQVIGSGSERVELQMGEVLFAPGSAQIRPRHAAVVDAMAARVREYRGGDVVIQANAEHEALAFERADALRTALLAQLDADVAAGLTVGVRTTVDDPGALLVGVDEGGALLGTVLFDTDKATIRPEFDALLDRVAAALERMGGGSIAIVGHTDVRASHAYNAALGMRRARAVFDALAARLSPQARSALRVEIDNDPATPSGVRR</sequence>
<dbReference type="InterPro" id="IPR055354">
    <property type="entry name" value="DUF7507"/>
</dbReference>
<dbReference type="Gene3D" id="2.60.40.740">
    <property type="match status" value="1"/>
</dbReference>
<feature type="non-terminal residue" evidence="7">
    <location>
        <position position="1"/>
    </location>
</feature>
<dbReference type="CDD" id="cd07185">
    <property type="entry name" value="OmpA_C-like"/>
    <property type="match status" value="1"/>
</dbReference>
<organism evidence="7 8">
    <name type="scientific">Stenotrophomonas mori</name>
    <dbReference type="NCBI Taxonomy" id="2871096"/>
    <lineage>
        <taxon>Bacteria</taxon>
        <taxon>Pseudomonadati</taxon>
        <taxon>Pseudomonadota</taxon>
        <taxon>Gammaproteobacteria</taxon>
        <taxon>Lysobacterales</taxon>
        <taxon>Lysobacteraceae</taxon>
        <taxon>Stenotrophomonas</taxon>
    </lineage>
</organism>
<keyword evidence="2 4" id="KW-0472">Membrane</keyword>
<dbReference type="PANTHER" id="PTHR30329:SF21">
    <property type="entry name" value="LIPOPROTEIN YIAD-RELATED"/>
    <property type="match status" value="1"/>
</dbReference>
<feature type="compositionally biased region" description="Pro residues" evidence="5">
    <location>
        <begin position="28"/>
        <end position="40"/>
    </location>
</feature>
<protein>
    <submittedName>
        <fullName evidence="7">OmpA family protein</fullName>
    </submittedName>
</protein>
<dbReference type="Pfam" id="PF01345">
    <property type="entry name" value="DUF11"/>
    <property type="match status" value="1"/>
</dbReference>